<dbReference type="PANTHER" id="PTHR33880">
    <property type="entry name" value="EXPRESSED PROTEIN"/>
    <property type="match status" value="1"/>
</dbReference>
<dbReference type="Proteomes" id="UP000607653">
    <property type="component" value="Unassembled WGS sequence"/>
</dbReference>
<keyword evidence="2" id="KW-1185">Reference proteome</keyword>
<dbReference type="InterPro" id="IPR038941">
    <property type="entry name" value="At4g14100-like"/>
</dbReference>
<proteinExistence type="predicted"/>
<evidence type="ECO:0000313" key="2">
    <source>
        <dbReference type="Proteomes" id="UP000607653"/>
    </source>
</evidence>
<accession>A0A822ZD83</accession>
<gene>
    <name evidence="1" type="ORF">HUJ06_000753</name>
</gene>
<dbReference type="EMBL" id="DUZY01000006">
    <property type="protein sequence ID" value="DAD42523.1"/>
    <property type="molecule type" value="Genomic_DNA"/>
</dbReference>
<reference evidence="1 2" key="1">
    <citation type="journal article" date="2020" name="Mol. Biol. Evol.">
        <title>Distinct Expression and Methylation Patterns for Genes with Different Fates following a Single Whole-Genome Duplication in Flowering Plants.</title>
        <authorList>
            <person name="Shi T."/>
            <person name="Rahmani R.S."/>
            <person name="Gugger P.F."/>
            <person name="Wang M."/>
            <person name="Li H."/>
            <person name="Zhang Y."/>
            <person name="Li Z."/>
            <person name="Wang Q."/>
            <person name="Van de Peer Y."/>
            <person name="Marchal K."/>
            <person name="Chen J."/>
        </authorList>
    </citation>
    <scope>NUCLEOTIDE SEQUENCE [LARGE SCALE GENOMIC DNA]</scope>
    <source>
        <tissue evidence="1">Leaf</tissue>
    </source>
</reference>
<dbReference type="PANTHER" id="PTHR33880:SF19">
    <property type="entry name" value="EXPRESSED PROTEIN"/>
    <property type="match status" value="1"/>
</dbReference>
<protein>
    <submittedName>
        <fullName evidence="1">Uncharacterized protein</fullName>
    </submittedName>
</protein>
<sequence length="183" mass="21408">MASPIPLNPPSQLQRIPRDYRSLVRLAQWPQLQHHPGPAGKIALRPRMEQRNFFPLTLDSSKVCWTHHFKVGILKPNWLDGANYLGQKYVDGFLCNVWEKVDFIWYYEDVVTKRPVHWLFYTGRSVHVMTFEVGAVLEDAKWQAPVYCFEKEEENQQLQSVFVGNSQEGLMKGGILRSSVRWY</sequence>
<organism evidence="1 2">
    <name type="scientific">Nelumbo nucifera</name>
    <name type="common">Sacred lotus</name>
    <dbReference type="NCBI Taxonomy" id="4432"/>
    <lineage>
        <taxon>Eukaryota</taxon>
        <taxon>Viridiplantae</taxon>
        <taxon>Streptophyta</taxon>
        <taxon>Embryophyta</taxon>
        <taxon>Tracheophyta</taxon>
        <taxon>Spermatophyta</taxon>
        <taxon>Magnoliopsida</taxon>
        <taxon>Proteales</taxon>
        <taxon>Nelumbonaceae</taxon>
        <taxon>Nelumbo</taxon>
    </lineage>
</organism>
<evidence type="ECO:0000313" key="1">
    <source>
        <dbReference type="EMBL" id="DAD42523.1"/>
    </source>
</evidence>
<dbReference type="AlphaFoldDB" id="A0A822ZD83"/>
<comment type="caution">
    <text evidence="1">The sequence shown here is derived from an EMBL/GenBank/DDBJ whole genome shotgun (WGS) entry which is preliminary data.</text>
</comment>
<name>A0A822ZD83_NELNU</name>